<dbReference type="EC" id="3.2.2.-" evidence="5"/>
<organism evidence="6 7">
    <name type="scientific">Imperialibacter roseus</name>
    <dbReference type="NCBI Taxonomy" id="1324217"/>
    <lineage>
        <taxon>Bacteria</taxon>
        <taxon>Pseudomonadati</taxon>
        <taxon>Bacteroidota</taxon>
        <taxon>Cytophagia</taxon>
        <taxon>Cytophagales</taxon>
        <taxon>Flammeovirgaceae</taxon>
        <taxon>Imperialibacter</taxon>
    </lineage>
</organism>
<dbReference type="SUPFAM" id="SSF50486">
    <property type="entry name" value="FMT C-terminal domain-like"/>
    <property type="match status" value="1"/>
</dbReference>
<dbReference type="Proteomes" id="UP001302349">
    <property type="component" value="Chromosome"/>
</dbReference>
<dbReference type="InterPro" id="IPR003180">
    <property type="entry name" value="MPG"/>
</dbReference>
<evidence type="ECO:0000256" key="3">
    <source>
        <dbReference type="ARBA" id="ARBA00022801"/>
    </source>
</evidence>
<name>A0ABZ0IWM1_9BACT</name>
<gene>
    <name evidence="6" type="ORF">RT717_12440</name>
</gene>
<comment type="similarity">
    <text evidence="1 5">Belongs to the DNA glycosylase MPG family.</text>
</comment>
<dbReference type="NCBIfam" id="TIGR00567">
    <property type="entry name" value="3mg"/>
    <property type="match status" value="1"/>
</dbReference>
<protein>
    <recommendedName>
        <fullName evidence="5">Putative 3-methyladenine DNA glycosylase</fullName>
        <ecNumber evidence="5">3.2.2.-</ecNumber>
    </recommendedName>
</protein>
<dbReference type="PANTHER" id="PTHR10429:SF0">
    <property type="entry name" value="DNA-3-METHYLADENINE GLYCOSYLASE"/>
    <property type="match status" value="1"/>
</dbReference>
<evidence type="ECO:0000256" key="1">
    <source>
        <dbReference type="ARBA" id="ARBA00009232"/>
    </source>
</evidence>
<evidence type="ECO:0000256" key="2">
    <source>
        <dbReference type="ARBA" id="ARBA00022763"/>
    </source>
</evidence>
<keyword evidence="4 5" id="KW-0234">DNA repair</keyword>
<dbReference type="InterPro" id="IPR011034">
    <property type="entry name" value="Formyl_transferase-like_C_sf"/>
</dbReference>
<keyword evidence="3 5" id="KW-0378">Hydrolase</keyword>
<dbReference type="HAMAP" id="MF_00527">
    <property type="entry name" value="3MGH"/>
    <property type="match status" value="1"/>
</dbReference>
<accession>A0ABZ0IWM1</accession>
<dbReference type="CDD" id="cd00540">
    <property type="entry name" value="AAG"/>
    <property type="match status" value="1"/>
</dbReference>
<reference evidence="6 7" key="1">
    <citation type="journal article" date="2023" name="Microbiol. Resour. Announc.">
        <title>Complete Genome Sequence of Imperialibacter roseus strain P4T.</title>
        <authorList>
            <person name="Tizabi D.R."/>
            <person name="Bachvaroff T."/>
            <person name="Hill R.T."/>
        </authorList>
    </citation>
    <scope>NUCLEOTIDE SEQUENCE [LARGE SCALE GENOMIC DNA]</scope>
    <source>
        <strain evidence="6 7">P4T</strain>
    </source>
</reference>
<dbReference type="RefSeq" id="WP_317492066.1">
    <property type="nucleotide sequence ID" value="NZ_CP136051.1"/>
</dbReference>
<evidence type="ECO:0000313" key="7">
    <source>
        <dbReference type="Proteomes" id="UP001302349"/>
    </source>
</evidence>
<dbReference type="InterPro" id="IPR036995">
    <property type="entry name" value="MPG_sf"/>
</dbReference>
<dbReference type="PANTHER" id="PTHR10429">
    <property type="entry name" value="DNA-3-METHYLADENINE GLYCOSYLASE"/>
    <property type="match status" value="1"/>
</dbReference>
<sequence length="200" mass="21709">MAAKPLSKDFYVVSDVVSVAKNLLGKVLCTFFDGELTAGVIVETEAYSGEGDMACHACRFGKTSRTEVMFQEGGVVYVYLCYGIHHMVNVVTNVEGNADAVLIRALEPLEGGHTMMERRRKSSLKRISAGPGTVGEALGIKVANTGESLSGPSIWLEERGIAVAEKEIVATTRIGVDYAGEDALKPWRFYIKDNPFVSRK</sequence>
<dbReference type="Pfam" id="PF02245">
    <property type="entry name" value="Pur_DNA_glyco"/>
    <property type="match status" value="1"/>
</dbReference>
<proteinExistence type="inferred from homology"/>
<keyword evidence="2 5" id="KW-0227">DNA damage</keyword>
<keyword evidence="7" id="KW-1185">Reference proteome</keyword>
<dbReference type="Gene3D" id="3.10.300.10">
    <property type="entry name" value="Methylpurine-DNA glycosylase (MPG)"/>
    <property type="match status" value="1"/>
</dbReference>
<evidence type="ECO:0000256" key="4">
    <source>
        <dbReference type="ARBA" id="ARBA00023204"/>
    </source>
</evidence>
<dbReference type="EMBL" id="CP136051">
    <property type="protein sequence ID" value="WOK09448.1"/>
    <property type="molecule type" value="Genomic_DNA"/>
</dbReference>
<evidence type="ECO:0000256" key="5">
    <source>
        <dbReference type="HAMAP-Rule" id="MF_00527"/>
    </source>
</evidence>
<evidence type="ECO:0000313" key="6">
    <source>
        <dbReference type="EMBL" id="WOK09448.1"/>
    </source>
</evidence>